<dbReference type="GO" id="GO:0003677">
    <property type="term" value="F:DNA binding"/>
    <property type="evidence" value="ECO:0007669"/>
    <property type="project" value="UniProtKB-KW"/>
</dbReference>
<evidence type="ECO:0000256" key="1">
    <source>
        <dbReference type="ARBA" id="ARBA00022723"/>
    </source>
</evidence>
<dbReference type="PANTHER" id="PTHR36206:SF4">
    <property type="entry name" value="HYPOTHETICAL CONSERVED PROTEIN (EUROFUNG)-RELATED"/>
    <property type="match status" value="1"/>
</dbReference>
<dbReference type="PROSITE" id="PS00463">
    <property type="entry name" value="ZN2_CY6_FUNGAL_1"/>
    <property type="match status" value="1"/>
</dbReference>
<keyword evidence="4" id="KW-0238">DNA-binding</keyword>
<evidence type="ECO:0000256" key="4">
    <source>
        <dbReference type="ARBA" id="ARBA00023125"/>
    </source>
</evidence>
<feature type="region of interest" description="Disordered" evidence="7">
    <location>
        <begin position="71"/>
        <end position="90"/>
    </location>
</feature>
<reference evidence="10" key="1">
    <citation type="submission" date="2016-02" db="EMBL/GenBank/DDBJ databases">
        <title>Draft genome sequence of Microdochium bolleyi, a fungal endophyte of beachgrass.</title>
        <authorList>
            <consortium name="DOE Joint Genome Institute"/>
            <person name="David A.S."/>
            <person name="May G."/>
            <person name="Haridas S."/>
            <person name="Lim J."/>
            <person name="Wang M."/>
            <person name="Labutti K."/>
            <person name="Lipzen A."/>
            <person name="Barry K."/>
            <person name="Grigoriev I.V."/>
        </authorList>
    </citation>
    <scope>NUCLEOTIDE SEQUENCE [LARGE SCALE GENOMIC DNA]</scope>
    <source>
        <strain evidence="10">J235TASD1</strain>
    </source>
</reference>
<dbReference type="CDD" id="cd00067">
    <property type="entry name" value="GAL4"/>
    <property type="match status" value="1"/>
</dbReference>
<feature type="domain" description="Zn(2)-C6 fungal-type" evidence="8">
    <location>
        <begin position="30"/>
        <end position="60"/>
    </location>
</feature>
<dbReference type="PANTHER" id="PTHR36206">
    <property type="entry name" value="ASPERCRYPTIN BIOSYNTHESIS CLUSTER-SPECIFIC TRANSCRIPTION REGULATOR ATNN-RELATED"/>
    <property type="match status" value="1"/>
</dbReference>
<protein>
    <recommendedName>
        <fullName evidence="8">Zn(2)-C6 fungal-type domain-containing protein</fullName>
    </recommendedName>
</protein>
<sequence length="582" mass="65488">MSKRGPPLEGPFFLFCAPVADNGYPHAPKGCKTCKRRRIRCDETRPSCLRCQRSKIDCDYGLAAPTASASDTGGGVVRAASPQAQKTVPTRARRTFVHSELCAQPAQKAAEPLPPHQPSLLDLSPEQNIFLDIFRDRVLDSLGLLAINKTSIARVLMQQVLVDEDIRASALSIGALLHVHESRKSSAWASRRRNGSPPSAEPRDNETFATAVKFHVRALSKFRQRVASKDPSLSRRLILIMSVLFVIFENILGDTKSVDRLMAITVQMLQNDLCSMGHPGPRITMPVDEVTDEDITELNVLLFTMGCNNSWCLPSYPNQRAAMCKIGDGTTSIRPPDPSSPPETWYEAYRVYHFRTAIWAYQTCQTLGFSGTATDDMLAQQDAIVKHYCTWLQMIRTRVGAATTPDELLKWTMTLFSTLGAHPLFACLFDTEDTMYDLYTEYFREALDAFERHVSIAEANSHLGLPKFTVWNQREIQTLLFIMIYSRDIEVRTRARVLCATYITVDSTWDEKAMFIAGTEQIKLEEAQRSGSGMIPKEARLRWILVDWNEEHTELTAEYLSLARHDVTSVVVGPESDYPHLF</sequence>
<dbReference type="GO" id="GO:0008270">
    <property type="term" value="F:zinc ion binding"/>
    <property type="evidence" value="ECO:0007669"/>
    <property type="project" value="InterPro"/>
</dbReference>
<accession>A0A136IN34</accession>
<keyword evidence="10" id="KW-1185">Reference proteome</keyword>
<dbReference type="SUPFAM" id="SSF57701">
    <property type="entry name" value="Zn2/Cys6 DNA-binding domain"/>
    <property type="match status" value="1"/>
</dbReference>
<dbReference type="SMART" id="SM00066">
    <property type="entry name" value="GAL4"/>
    <property type="match status" value="1"/>
</dbReference>
<dbReference type="GO" id="GO:0000981">
    <property type="term" value="F:DNA-binding transcription factor activity, RNA polymerase II-specific"/>
    <property type="evidence" value="ECO:0007669"/>
    <property type="project" value="InterPro"/>
</dbReference>
<organism evidence="9 10">
    <name type="scientific">Microdochium bolleyi</name>
    <dbReference type="NCBI Taxonomy" id="196109"/>
    <lineage>
        <taxon>Eukaryota</taxon>
        <taxon>Fungi</taxon>
        <taxon>Dikarya</taxon>
        <taxon>Ascomycota</taxon>
        <taxon>Pezizomycotina</taxon>
        <taxon>Sordariomycetes</taxon>
        <taxon>Xylariomycetidae</taxon>
        <taxon>Xylariales</taxon>
        <taxon>Microdochiaceae</taxon>
        <taxon>Microdochium</taxon>
    </lineage>
</organism>
<evidence type="ECO:0000256" key="5">
    <source>
        <dbReference type="ARBA" id="ARBA00023163"/>
    </source>
</evidence>
<dbReference type="InterPro" id="IPR001138">
    <property type="entry name" value="Zn2Cys6_DnaBD"/>
</dbReference>
<dbReference type="InterPro" id="IPR052360">
    <property type="entry name" value="Transcr_Regulatory_Proteins"/>
</dbReference>
<dbReference type="PROSITE" id="PS50048">
    <property type="entry name" value="ZN2_CY6_FUNGAL_2"/>
    <property type="match status" value="1"/>
</dbReference>
<dbReference type="Gene3D" id="4.10.240.10">
    <property type="entry name" value="Zn(2)-C6 fungal-type DNA-binding domain"/>
    <property type="match status" value="1"/>
</dbReference>
<proteinExistence type="predicted"/>
<dbReference type="InParanoid" id="A0A136IN34"/>
<evidence type="ECO:0000256" key="2">
    <source>
        <dbReference type="ARBA" id="ARBA00022833"/>
    </source>
</evidence>
<evidence type="ECO:0000256" key="6">
    <source>
        <dbReference type="ARBA" id="ARBA00023242"/>
    </source>
</evidence>
<dbReference type="InterPro" id="IPR036864">
    <property type="entry name" value="Zn2-C6_fun-type_DNA-bd_sf"/>
</dbReference>
<evidence type="ECO:0000313" key="10">
    <source>
        <dbReference type="Proteomes" id="UP000070501"/>
    </source>
</evidence>
<keyword evidence="2" id="KW-0862">Zinc</keyword>
<evidence type="ECO:0000259" key="8">
    <source>
        <dbReference type="PROSITE" id="PS50048"/>
    </source>
</evidence>
<evidence type="ECO:0000256" key="3">
    <source>
        <dbReference type="ARBA" id="ARBA00023015"/>
    </source>
</evidence>
<evidence type="ECO:0000313" key="9">
    <source>
        <dbReference type="EMBL" id="KXJ86350.1"/>
    </source>
</evidence>
<evidence type="ECO:0000256" key="7">
    <source>
        <dbReference type="SAM" id="MobiDB-lite"/>
    </source>
</evidence>
<keyword evidence="6" id="KW-0539">Nucleus</keyword>
<keyword evidence="3" id="KW-0805">Transcription regulation</keyword>
<dbReference type="AlphaFoldDB" id="A0A136IN34"/>
<keyword evidence="1" id="KW-0479">Metal-binding</keyword>
<dbReference type="Proteomes" id="UP000070501">
    <property type="component" value="Unassembled WGS sequence"/>
</dbReference>
<dbReference type="STRING" id="196109.A0A136IN34"/>
<feature type="region of interest" description="Disordered" evidence="7">
    <location>
        <begin position="187"/>
        <end position="206"/>
    </location>
</feature>
<keyword evidence="5" id="KW-0804">Transcription</keyword>
<dbReference type="EMBL" id="KQ964268">
    <property type="protein sequence ID" value="KXJ86350.1"/>
    <property type="molecule type" value="Genomic_DNA"/>
</dbReference>
<dbReference type="OrthoDB" id="1919336at2759"/>
<gene>
    <name evidence="9" type="ORF">Micbo1qcDRAFT_219292</name>
</gene>
<name>A0A136IN34_9PEZI</name>
<dbReference type="Pfam" id="PF00172">
    <property type="entry name" value="Zn_clus"/>
    <property type="match status" value="1"/>
</dbReference>